<dbReference type="AlphaFoldDB" id="J2EYS3"/>
<protein>
    <submittedName>
        <fullName evidence="1">Phage protein, putative</fullName>
    </submittedName>
</protein>
<evidence type="ECO:0000313" key="1">
    <source>
        <dbReference type="EMBL" id="EJL01793.1"/>
    </source>
</evidence>
<dbReference type="eggNOG" id="COG4088">
    <property type="taxonomic scope" value="Bacteria"/>
</dbReference>
<name>J2EYS3_PSEFQ</name>
<sequence>MFELPEGPTRQQLLAHISESSIYGNLCLFIGAGFSKELVGEEALSWGQLLQKATTELEIEFDFDNPNLIGTGYPEIASSICRKHSEAKGLSITSSMSSLKEKVAELTCWYPTDQKKTVYADHISKLSPAWVITTNYDLVIESLLPGESITIGPDQPLVFPKGRTPVYHLHGVRTYPDKIVLCREDYTALFRPNEYRQIKLALTLKESTTVLLGYGLGDDNVLTAFDWSKNVFDEVIKSYPNETIQIVRVNTPKSDPYRGYNGATILEVSGLAGFFEELMPIVVQRRQFQDELIRKLHSIRDLMVKSPQDAVINFIDEKNFRETTLSFVNNSNYSPIIDGFIPFFEKCIDKTFERSAGYGAFQGYAQGLTIVLDILETYGDAHMPPALFHKLAHALNRQAPFIGKKSGQSHAAGKTWDYRKNNLSKRQLRELKIYAQSKGWHHVVLLLNPLLTSVEVLVAPPLPPLLSGESGSITALPSIASLQEPLIPFTPPPAKSTSS</sequence>
<dbReference type="EMBL" id="AGBM01000001">
    <property type="protein sequence ID" value="EJL01793.1"/>
    <property type="molecule type" value="Genomic_DNA"/>
</dbReference>
<dbReference type="Pfam" id="PF13289">
    <property type="entry name" value="SIR2_2"/>
    <property type="match status" value="1"/>
</dbReference>
<comment type="caution">
    <text evidence="1">The sequence shown here is derived from an EMBL/GenBank/DDBJ whole genome shotgun (WGS) entry which is preliminary data.</text>
</comment>
<gene>
    <name evidence="1" type="ORF">PflQ2_4513</name>
</gene>
<dbReference type="RefSeq" id="WP_003185192.1">
    <property type="nucleotide sequence ID" value="NZ_CM001558.1"/>
</dbReference>
<organism evidence="1">
    <name type="scientific">Pseudomonas fluorescens (strain Q2-87)</name>
    <dbReference type="NCBI Taxonomy" id="1038922"/>
    <lineage>
        <taxon>Bacteria</taxon>
        <taxon>Pseudomonadati</taxon>
        <taxon>Pseudomonadota</taxon>
        <taxon>Gammaproteobacteria</taxon>
        <taxon>Pseudomonadales</taxon>
        <taxon>Pseudomonadaceae</taxon>
        <taxon>Pseudomonas</taxon>
    </lineage>
</organism>
<proteinExistence type="predicted"/>
<dbReference type="HOGENOM" id="CLU_582296_0_0_6"/>
<reference evidence="1" key="1">
    <citation type="journal article" date="2012" name="PLoS Genet.">
        <title>Comparative Genomics of Plant-Associated Pseudomonas spp.: Insights into Diversity and Inheritance of Traits Involved in Multitrophic Interactions.</title>
        <authorList>
            <person name="Loper J.E."/>
            <person name="Hassan K.A."/>
            <person name="Mavrodi D.V."/>
            <person name="Davis E.W.II."/>
            <person name="Lim C.K."/>
            <person name="Shaffer B.T."/>
            <person name="Elbourne L.D."/>
            <person name="Stockwell V.O."/>
            <person name="Hartney S.L."/>
            <person name="Breakwell K."/>
            <person name="Henkels M.D."/>
            <person name="Tetu S.G."/>
            <person name="Rangel L.I."/>
            <person name="Kidarsa T.A."/>
            <person name="Wilson N.L."/>
            <person name="van de Mortel J.E."/>
            <person name="Song C."/>
            <person name="Blumhagen R."/>
            <person name="Radune D."/>
            <person name="Hostetler J.B."/>
            <person name="Brinkac L.M."/>
            <person name="Durkin A.S."/>
            <person name="Kluepfel D.A."/>
            <person name="Wechter W.P."/>
            <person name="Anderson A.J."/>
            <person name="Kim Y.C."/>
            <person name="Pierson L.S.III."/>
            <person name="Pierson E.A."/>
            <person name="Lindow S.E."/>
            <person name="Kobayashi D.Y."/>
            <person name="Raaijmakers J.M."/>
            <person name="Weller D.M."/>
            <person name="Thomashow L.S."/>
            <person name="Allen A.E."/>
            <person name="Paulsen I.T."/>
        </authorList>
    </citation>
    <scope>NUCLEOTIDE SEQUENCE [LARGE SCALE GENOMIC DNA]</scope>
    <source>
        <strain evidence="1">Q2-87</strain>
    </source>
</reference>
<accession>J2EYS3</accession>
<dbReference type="Proteomes" id="UP000007289">
    <property type="component" value="Chromosome"/>
</dbReference>
<dbReference type="PATRIC" id="fig|1038922.3.peg.995"/>